<dbReference type="InterPro" id="IPR027417">
    <property type="entry name" value="P-loop_NTPase"/>
</dbReference>
<evidence type="ECO:0000313" key="3">
    <source>
        <dbReference type="EMBL" id="CAG8586990.1"/>
    </source>
</evidence>
<reference evidence="3" key="1">
    <citation type="submission" date="2021-06" db="EMBL/GenBank/DDBJ databases">
        <authorList>
            <person name="Kallberg Y."/>
            <person name="Tangrot J."/>
            <person name="Rosling A."/>
        </authorList>
    </citation>
    <scope>NUCLEOTIDE SEQUENCE</scope>
    <source>
        <strain evidence="3">87-6 pot B 2015</strain>
    </source>
</reference>
<dbReference type="Gene3D" id="3.40.50.300">
    <property type="entry name" value="P-loop containing nucleotide triphosphate hydrolases"/>
    <property type="match status" value="1"/>
</dbReference>
<name>A0A9N9C4S7_FUNMO</name>
<evidence type="ECO:0000313" key="4">
    <source>
        <dbReference type="Proteomes" id="UP000789375"/>
    </source>
</evidence>
<comment type="caution">
    <text evidence="3">The sequence shown here is derived from an EMBL/GenBank/DDBJ whole genome shotgun (WGS) entry which is preliminary data.</text>
</comment>
<protein>
    <submittedName>
        <fullName evidence="3">1489_t:CDS:1</fullName>
    </submittedName>
</protein>
<sequence>MSEKTSIVLFGLTGQGKSSIANMLIQGDIYHNKDNSFKINNKVEGASFQIQCCMNNEFIVYDTVGICEPDTGSVPHTEAVEKLRNYFSTCEVPLNYIAFVKKKDRWTEQDCSNFKIFKEIFKESEKIIIIIITECKQKWVDENINTLRKNVGTYPIIPVDFPFEDAEDEDDVVFQERKRKQSIQILTESLSRLNYKPMKLQVLSSNMTFETKVDKILEIVPVAGSTYNLISSGVYYKLGKQNLAEERFINGVEGAVLDAMSFGIGTVASSSGKVVTANAGNVATNIAGENVGNLGNLVNRIGVVPDTVAAATKGMKTNILSKVGSSLSKTIL</sequence>
<dbReference type="Proteomes" id="UP000789375">
    <property type="component" value="Unassembled WGS sequence"/>
</dbReference>
<dbReference type="EMBL" id="CAJVPP010002096">
    <property type="protein sequence ID" value="CAG8586990.1"/>
    <property type="molecule type" value="Genomic_DNA"/>
</dbReference>
<proteinExistence type="predicted"/>
<keyword evidence="4" id="KW-1185">Reference proteome</keyword>
<dbReference type="GO" id="GO:0005525">
    <property type="term" value="F:GTP binding"/>
    <property type="evidence" value="ECO:0007669"/>
    <property type="project" value="InterPro"/>
</dbReference>
<dbReference type="SUPFAM" id="SSF52540">
    <property type="entry name" value="P-loop containing nucleoside triphosphate hydrolases"/>
    <property type="match status" value="1"/>
</dbReference>
<evidence type="ECO:0000259" key="2">
    <source>
        <dbReference type="Pfam" id="PF04548"/>
    </source>
</evidence>
<gene>
    <name evidence="3" type="ORF">FMOSSE_LOCUS8243</name>
</gene>
<evidence type="ECO:0000256" key="1">
    <source>
        <dbReference type="ARBA" id="ARBA00022741"/>
    </source>
</evidence>
<dbReference type="AlphaFoldDB" id="A0A9N9C4S7"/>
<keyword evidence="1" id="KW-0547">Nucleotide-binding</keyword>
<dbReference type="Pfam" id="PF04548">
    <property type="entry name" value="AIG1"/>
    <property type="match status" value="1"/>
</dbReference>
<accession>A0A9N9C4S7</accession>
<feature type="domain" description="AIG1-type G" evidence="2">
    <location>
        <begin position="6"/>
        <end position="142"/>
    </location>
</feature>
<organism evidence="3 4">
    <name type="scientific">Funneliformis mosseae</name>
    <name type="common">Endomycorrhizal fungus</name>
    <name type="synonym">Glomus mosseae</name>
    <dbReference type="NCBI Taxonomy" id="27381"/>
    <lineage>
        <taxon>Eukaryota</taxon>
        <taxon>Fungi</taxon>
        <taxon>Fungi incertae sedis</taxon>
        <taxon>Mucoromycota</taxon>
        <taxon>Glomeromycotina</taxon>
        <taxon>Glomeromycetes</taxon>
        <taxon>Glomerales</taxon>
        <taxon>Glomeraceae</taxon>
        <taxon>Funneliformis</taxon>
    </lineage>
</organism>
<dbReference type="InterPro" id="IPR006703">
    <property type="entry name" value="G_AIG1"/>
</dbReference>